<evidence type="ECO:0000256" key="5">
    <source>
        <dbReference type="ARBA" id="ARBA00023136"/>
    </source>
</evidence>
<feature type="transmembrane region" description="Helical" evidence="7">
    <location>
        <begin position="428"/>
        <end position="452"/>
    </location>
</feature>
<feature type="transmembrane region" description="Helical" evidence="7">
    <location>
        <begin position="393"/>
        <end position="416"/>
    </location>
</feature>
<keyword evidence="5 7" id="KW-0472">Membrane</keyword>
<evidence type="ECO:0000256" key="4">
    <source>
        <dbReference type="ARBA" id="ARBA00022989"/>
    </source>
</evidence>
<feature type="transmembrane region" description="Helical" evidence="7">
    <location>
        <begin position="313"/>
        <end position="330"/>
    </location>
</feature>
<gene>
    <name evidence="9" type="ORF">KP79_PYT06024</name>
</gene>
<dbReference type="GO" id="GO:1902600">
    <property type="term" value="P:proton transmembrane transport"/>
    <property type="evidence" value="ECO:0007669"/>
    <property type="project" value="InterPro"/>
</dbReference>
<feature type="transmembrane region" description="Helical" evidence="7">
    <location>
        <begin position="207"/>
        <end position="230"/>
    </location>
</feature>
<evidence type="ECO:0000313" key="9">
    <source>
        <dbReference type="EMBL" id="OWF37825.1"/>
    </source>
</evidence>
<dbReference type="GO" id="GO:0015297">
    <property type="term" value="F:antiporter activity"/>
    <property type="evidence" value="ECO:0007669"/>
    <property type="project" value="InterPro"/>
</dbReference>
<feature type="transmembrane region" description="Helical" evidence="7">
    <location>
        <begin position="92"/>
        <end position="112"/>
    </location>
</feature>
<sequence>MKKDMAMSDDAVCQDSNTEMDGVNESSLLRNKHRQSSDVESEIQTPKRCVGLRKCCHRFWKPMQTKNHQLPENPSIPQRLKYSLLCPPHGNLAWYIQFLILVGITWAVLVSLTHSEALPGGNFFSLFVLFYASVVGGYLVSFFRLPPLLGMLMVGAMLRNIPVVKIVGESISMPWSSALRQIALTVILIRAGLGLDPQALRKLSFTVLRLAFIPCLAECCAEAVAAHFLLGFPWEWGFMLGFVLAAVSPAVVVPSLLSLSDRGYGLDKGIPTLVIAAASVDDVLAITGFGVVLGISFSTGDIALTIVKGPLEAMLGVVYGIVFGIVLWYLPSKDTKNPTLYRSLLLLGAGLMATFGSSAVHLSGAGPLGCLTLAFVAALRWRKEAEKEGDNGIGDMVGLLWMIFQPLLFSLIGAAVDINTIDGGTVGLAMGTLAIGLFVRLCASFGAVLFSGLSVKEMLFIPIAWLPKATVQAAIGGIALDEATKRGDARLMALGTSVLTIAVLSIVITAPIGAALISIVGPMWLRKQEDNKDGIGDDNDEETKSMTEL</sequence>
<evidence type="ECO:0000259" key="8">
    <source>
        <dbReference type="Pfam" id="PF00999"/>
    </source>
</evidence>
<feature type="compositionally biased region" description="Polar residues" evidence="6">
    <location>
        <begin position="14"/>
        <end position="29"/>
    </location>
</feature>
<dbReference type="OrthoDB" id="423807at2759"/>
<dbReference type="InterPro" id="IPR006153">
    <property type="entry name" value="Cation/H_exchanger_TM"/>
</dbReference>
<feature type="transmembrane region" description="Helical" evidence="7">
    <location>
        <begin position="492"/>
        <end position="525"/>
    </location>
</feature>
<feature type="region of interest" description="Disordered" evidence="6">
    <location>
        <begin position="1"/>
        <end position="40"/>
    </location>
</feature>
<feature type="transmembrane region" description="Helical" evidence="7">
    <location>
        <begin position="236"/>
        <end position="257"/>
    </location>
</feature>
<dbReference type="PANTHER" id="PTHR31102:SF1">
    <property type="entry name" value="CATION_H+ EXCHANGER DOMAIN-CONTAINING PROTEIN"/>
    <property type="match status" value="1"/>
</dbReference>
<dbReference type="STRING" id="6573.A0A210PMU4"/>
<feature type="transmembrane region" description="Helical" evidence="7">
    <location>
        <begin position="339"/>
        <end position="356"/>
    </location>
</feature>
<evidence type="ECO:0000256" key="7">
    <source>
        <dbReference type="SAM" id="Phobius"/>
    </source>
</evidence>
<evidence type="ECO:0000256" key="3">
    <source>
        <dbReference type="ARBA" id="ARBA00022692"/>
    </source>
</evidence>
<feature type="transmembrane region" description="Helical" evidence="7">
    <location>
        <begin position="269"/>
        <end position="293"/>
    </location>
</feature>
<evidence type="ECO:0000256" key="2">
    <source>
        <dbReference type="ARBA" id="ARBA00007367"/>
    </source>
</evidence>
<dbReference type="GO" id="GO:0016020">
    <property type="term" value="C:membrane"/>
    <property type="evidence" value="ECO:0007669"/>
    <property type="project" value="UniProtKB-SubCell"/>
</dbReference>
<proteinExistence type="inferred from homology"/>
<evidence type="ECO:0000256" key="6">
    <source>
        <dbReference type="SAM" id="MobiDB-lite"/>
    </source>
</evidence>
<keyword evidence="4 7" id="KW-1133">Transmembrane helix</keyword>
<comment type="subcellular location">
    <subcellularLocation>
        <location evidence="1">Membrane</location>
        <topology evidence="1">Multi-pass membrane protein</topology>
    </subcellularLocation>
</comment>
<dbReference type="EMBL" id="NEDP02005579">
    <property type="protein sequence ID" value="OWF37825.1"/>
    <property type="molecule type" value="Genomic_DNA"/>
</dbReference>
<dbReference type="AlphaFoldDB" id="A0A210PMU4"/>
<keyword evidence="10" id="KW-1185">Reference proteome</keyword>
<keyword evidence="3 7" id="KW-0812">Transmembrane</keyword>
<dbReference type="Gene3D" id="1.20.1530.20">
    <property type="match status" value="1"/>
</dbReference>
<protein>
    <submittedName>
        <fullName evidence="9">Mitochondrial sodium/hydrogen exchanger 9B2</fullName>
    </submittedName>
</protein>
<dbReference type="Proteomes" id="UP000242188">
    <property type="component" value="Unassembled WGS sequence"/>
</dbReference>
<accession>A0A210PMU4</accession>
<feature type="transmembrane region" description="Helical" evidence="7">
    <location>
        <begin position="124"/>
        <end position="143"/>
    </location>
</feature>
<feature type="transmembrane region" description="Helical" evidence="7">
    <location>
        <begin position="459"/>
        <end position="480"/>
    </location>
</feature>
<evidence type="ECO:0000256" key="1">
    <source>
        <dbReference type="ARBA" id="ARBA00004141"/>
    </source>
</evidence>
<comment type="caution">
    <text evidence="9">The sequence shown here is derived from an EMBL/GenBank/DDBJ whole genome shotgun (WGS) entry which is preliminary data.</text>
</comment>
<dbReference type="InterPro" id="IPR051843">
    <property type="entry name" value="CPA1_transporter"/>
</dbReference>
<name>A0A210PMU4_MIZYE</name>
<dbReference type="Pfam" id="PF00999">
    <property type="entry name" value="Na_H_Exchanger"/>
    <property type="match status" value="1"/>
</dbReference>
<dbReference type="PANTHER" id="PTHR31102">
    <property type="match status" value="1"/>
</dbReference>
<feature type="region of interest" description="Disordered" evidence="6">
    <location>
        <begin position="530"/>
        <end position="549"/>
    </location>
</feature>
<comment type="similarity">
    <text evidence="2">Belongs to the monovalent cation:proton antiporter 1 (CPA1) transporter (TC 2.A.36) family.</text>
</comment>
<evidence type="ECO:0000313" key="10">
    <source>
        <dbReference type="Proteomes" id="UP000242188"/>
    </source>
</evidence>
<reference evidence="9 10" key="1">
    <citation type="journal article" date="2017" name="Nat. Ecol. Evol.">
        <title>Scallop genome provides insights into evolution of bilaterian karyotype and development.</title>
        <authorList>
            <person name="Wang S."/>
            <person name="Zhang J."/>
            <person name="Jiao W."/>
            <person name="Li J."/>
            <person name="Xun X."/>
            <person name="Sun Y."/>
            <person name="Guo X."/>
            <person name="Huan P."/>
            <person name="Dong B."/>
            <person name="Zhang L."/>
            <person name="Hu X."/>
            <person name="Sun X."/>
            <person name="Wang J."/>
            <person name="Zhao C."/>
            <person name="Wang Y."/>
            <person name="Wang D."/>
            <person name="Huang X."/>
            <person name="Wang R."/>
            <person name="Lv J."/>
            <person name="Li Y."/>
            <person name="Zhang Z."/>
            <person name="Liu B."/>
            <person name="Lu W."/>
            <person name="Hui Y."/>
            <person name="Liang J."/>
            <person name="Zhou Z."/>
            <person name="Hou R."/>
            <person name="Li X."/>
            <person name="Liu Y."/>
            <person name="Li H."/>
            <person name="Ning X."/>
            <person name="Lin Y."/>
            <person name="Zhao L."/>
            <person name="Xing Q."/>
            <person name="Dou J."/>
            <person name="Li Y."/>
            <person name="Mao J."/>
            <person name="Guo H."/>
            <person name="Dou H."/>
            <person name="Li T."/>
            <person name="Mu C."/>
            <person name="Jiang W."/>
            <person name="Fu Q."/>
            <person name="Fu X."/>
            <person name="Miao Y."/>
            <person name="Liu J."/>
            <person name="Yu Q."/>
            <person name="Li R."/>
            <person name="Liao H."/>
            <person name="Li X."/>
            <person name="Kong Y."/>
            <person name="Jiang Z."/>
            <person name="Chourrout D."/>
            <person name="Li R."/>
            <person name="Bao Z."/>
        </authorList>
    </citation>
    <scope>NUCLEOTIDE SEQUENCE [LARGE SCALE GENOMIC DNA]</scope>
    <source>
        <strain evidence="9 10">PY_sf001</strain>
    </source>
</reference>
<dbReference type="InterPro" id="IPR038770">
    <property type="entry name" value="Na+/solute_symporter_sf"/>
</dbReference>
<feature type="domain" description="Cation/H+ exchanger transmembrane" evidence="8">
    <location>
        <begin position="133"/>
        <end position="510"/>
    </location>
</feature>
<organism evidence="9 10">
    <name type="scientific">Mizuhopecten yessoensis</name>
    <name type="common">Japanese scallop</name>
    <name type="synonym">Patinopecten yessoensis</name>
    <dbReference type="NCBI Taxonomy" id="6573"/>
    <lineage>
        <taxon>Eukaryota</taxon>
        <taxon>Metazoa</taxon>
        <taxon>Spiralia</taxon>
        <taxon>Lophotrochozoa</taxon>
        <taxon>Mollusca</taxon>
        <taxon>Bivalvia</taxon>
        <taxon>Autobranchia</taxon>
        <taxon>Pteriomorphia</taxon>
        <taxon>Pectinida</taxon>
        <taxon>Pectinoidea</taxon>
        <taxon>Pectinidae</taxon>
        <taxon>Mizuhopecten</taxon>
    </lineage>
</organism>